<dbReference type="EMBL" id="CP016020">
    <property type="protein sequence ID" value="APH06620.1"/>
    <property type="molecule type" value="Genomic_DNA"/>
</dbReference>
<reference evidence="1 2" key="1">
    <citation type="journal article" date="2016" name="Sci. Rep.">
        <title>Complete genome sequence and transcriptomic analysis of a novel marine strain Bacillus weihaiensis reveals the mechanism of brown algae degradation.</title>
        <authorList>
            <person name="Zhu Y."/>
            <person name="Chen P."/>
            <person name="Bao Y."/>
            <person name="Men Y."/>
            <person name="Zeng Y."/>
            <person name="Yang J."/>
            <person name="Sun J."/>
            <person name="Sun Y."/>
        </authorList>
    </citation>
    <scope>NUCLEOTIDE SEQUENCE [LARGE SCALE GENOMIC DNA]</scope>
    <source>
        <strain evidence="1 2">Alg07</strain>
    </source>
</reference>
<protein>
    <submittedName>
        <fullName evidence="1">Uncharacterized protein</fullName>
    </submittedName>
</protein>
<keyword evidence="2" id="KW-1185">Reference proteome</keyword>
<accession>A0A1L3MWF8</accession>
<proteinExistence type="predicted"/>
<organism evidence="1 2">
    <name type="scientific">Bacillus weihaiensis</name>
    <dbReference type="NCBI Taxonomy" id="1547283"/>
    <lineage>
        <taxon>Bacteria</taxon>
        <taxon>Bacillati</taxon>
        <taxon>Bacillota</taxon>
        <taxon>Bacilli</taxon>
        <taxon>Bacillales</taxon>
        <taxon>Bacillaceae</taxon>
        <taxon>Bacillus</taxon>
    </lineage>
</organism>
<dbReference type="RefSeq" id="WP_072581421.1">
    <property type="nucleotide sequence ID" value="NZ_CP016020.1"/>
</dbReference>
<evidence type="ECO:0000313" key="1">
    <source>
        <dbReference type="EMBL" id="APH06620.1"/>
    </source>
</evidence>
<gene>
    <name evidence="1" type="ORF">A9C19_19020</name>
</gene>
<name>A0A1L3MWF8_9BACI</name>
<dbReference type="KEGG" id="bwh:A9C19_19020"/>
<evidence type="ECO:0000313" key="2">
    <source>
        <dbReference type="Proteomes" id="UP000181936"/>
    </source>
</evidence>
<sequence length="86" mass="10356">MELDLFKQWLESNRGLKERSARDVVSRVRRVDKIIDSDLKESYETIVESLDNNEEFNKFSTYVKPQIKRAIKLYKEFIDEKNNINK</sequence>
<dbReference type="AlphaFoldDB" id="A0A1L3MWF8"/>
<dbReference type="Proteomes" id="UP000181936">
    <property type="component" value="Chromosome"/>
</dbReference>
<dbReference type="STRING" id="1547283.A9C19_19020"/>